<accession>A0A0A8YKS3</accession>
<reference evidence="1" key="1">
    <citation type="submission" date="2014-09" db="EMBL/GenBank/DDBJ databases">
        <authorList>
            <person name="Magalhaes I.L.F."/>
            <person name="Oliveira U."/>
            <person name="Santos F.R."/>
            <person name="Vidigal T.H.D.A."/>
            <person name="Brescovit A.D."/>
            <person name="Santos A.J."/>
        </authorList>
    </citation>
    <scope>NUCLEOTIDE SEQUENCE</scope>
    <source>
        <tissue evidence="1">Shoot tissue taken approximately 20 cm above the soil surface</tissue>
    </source>
</reference>
<reference evidence="1" key="2">
    <citation type="journal article" date="2015" name="Data Brief">
        <title>Shoot transcriptome of the giant reed, Arundo donax.</title>
        <authorList>
            <person name="Barrero R.A."/>
            <person name="Guerrero F.D."/>
            <person name="Moolhuijzen P."/>
            <person name="Goolsby J.A."/>
            <person name="Tidwell J."/>
            <person name="Bellgard S.E."/>
            <person name="Bellgard M.I."/>
        </authorList>
    </citation>
    <scope>NUCLEOTIDE SEQUENCE</scope>
    <source>
        <tissue evidence="1">Shoot tissue taken approximately 20 cm above the soil surface</tissue>
    </source>
</reference>
<evidence type="ECO:0000313" key="1">
    <source>
        <dbReference type="EMBL" id="JAD26911.1"/>
    </source>
</evidence>
<organism evidence="1">
    <name type="scientific">Arundo donax</name>
    <name type="common">Giant reed</name>
    <name type="synonym">Donax arundinaceus</name>
    <dbReference type="NCBI Taxonomy" id="35708"/>
    <lineage>
        <taxon>Eukaryota</taxon>
        <taxon>Viridiplantae</taxon>
        <taxon>Streptophyta</taxon>
        <taxon>Embryophyta</taxon>
        <taxon>Tracheophyta</taxon>
        <taxon>Spermatophyta</taxon>
        <taxon>Magnoliopsida</taxon>
        <taxon>Liliopsida</taxon>
        <taxon>Poales</taxon>
        <taxon>Poaceae</taxon>
        <taxon>PACMAD clade</taxon>
        <taxon>Arundinoideae</taxon>
        <taxon>Arundineae</taxon>
        <taxon>Arundo</taxon>
    </lineage>
</organism>
<name>A0A0A8YKS3_ARUDO</name>
<dbReference type="EMBL" id="GBRH01270984">
    <property type="protein sequence ID" value="JAD26911.1"/>
    <property type="molecule type" value="Transcribed_RNA"/>
</dbReference>
<sequence>MRKRTPALFIKWNYIGPIDS</sequence>
<proteinExistence type="predicted"/>
<protein>
    <submittedName>
        <fullName evidence="1">Uncharacterized protein</fullName>
    </submittedName>
</protein>
<dbReference type="AlphaFoldDB" id="A0A0A8YKS3"/>